<dbReference type="Proteomes" id="UP000479190">
    <property type="component" value="Unassembled WGS sequence"/>
</dbReference>
<reference evidence="4 5" key="1">
    <citation type="submission" date="2020-02" db="EMBL/GenBank/DDBJ databases">
        <authorList>
            <person name="Ferguson B K."/>
        </authorList>
    </citation>
    <scope>NUCLEOTIDE SEQUENCE [LARGE SCALE GENOMIC DNA]</scope>
</reference>
<dbReference type="PROSITE" id="PS50297">
    <property type="entry name" value="ANK_REP_REGION"/>
    <property type="match status" value="3"/>
</dbReference>
<dbReference type="EMBL" id="CADCXV010001216">
    <property type="protein sequence ID" value="CAB0042724.1"/>
    <property type="molecule type" value="Genomic_DNA"/>
</dbReference>
<keyword evidence="5" id="KW-1185">Reference proteome</keyword>
<evidence type="ECO:0000313" key="4">
    <source>
        <dbReference type="EMBL" id="CAB0042724.1"/>
    </source>
</evidence>
<dbReference type="SUPFAM" id="SSF48403">
    <property type="entry name" value="Ankyrin repeat"/>
    <property type="match status" value="1"/>
</dbReference>
<name>A0A6H5J2X2_9HYME</name>
<evidence type="ECO:0000256" key="1">
    <source>
        <dbReference type="ARBA" id="ARBA00022737"/>
    </source>
</evidence>
<sequence length="348" mass="40138">MGYRDEPDFDKEGNPILRRTTPLHLLARGELRTSTIDHTIAYGLFEIYNKFDLNYIDEFGLTHFHVACKYGCKDVVQQFLDLGQVGPNLLVREIDDSPLLLALNWQHKEVAKLLLRRGADSNLPNRNGLTPLHVTCQTNDDGGLMQFFFNINDELNKLVQVNVRDKFGNTPLNFAIFYGYEKKIELLLRRGADSNLRNAEGSTALHIICHRSNNYDLAKLFFEINKELDRSVQLDVADNYGRTPLQLAVFYLRLDMVDFLINNGADLSNFVFPADIYFGEEVKPPKNEIRADFELRLASSALLIVERLEKWIQNGPKRLHDDHEIDRQTRIVREIGESGKTKKDRDER</sequence>
<dbReference type="SMART" id="SM00248">
    <property type="entry name" value="ANK"/>
    <property type="match status" value="6"/>
</dbReference>
<protein>
    <submittedName>
        <fullName evidence="4">Uncharacterized protein</fullName>
    </submittedName>
</protein>
<dbReference type="PROSITE" id="PS50088">
    <property type="entry name" value="ANK_REPEAT"/>
    <property type="match status" value="3"/>
</dbReference>
<keyword evidence="1" id="KW-0677">Repeat</keyword>
<organism evidence="4 5">
    <name type="scientific">Trichogramma brassicae</name>
    <dbReference type="NCBI Taxonomy" id="86971"/>
    <lineage>
        <taxon>Eukaryota</taxon>
        <taxon>Metazoa</taxon>
        <taxon>Ecdysozoa</taxon>
        <taxon>Arthropoda</taxon>
        <taxon>Hexapoda</taxon>
        <taxon>Insecta</taxon>
        <taxon>Pterygota</taxon>
        <taxon>Neoptera</taxon>
        <taxon>Endopterygota</taxon>
        <taxon>Hymenoptera</taxon>
        <taxon>Apocrita</taxon>
        <taxon>Proctotrupomorpha</taxon>
        <taxon>Chalcidoidea</taxon>
        <taxon>Trichogrammatidae</taxon>
        <taxon>Trichogramma</taxon>
    </lineage>
</organism>
<keyword evidence="2 3" id="KW-0040">ANK repeat</keyword>
<feature type="repeat" description="ANK" evidence="3">
    <location>
        <begin position="167"/>
        <end position="199"/>
    </location>
</feature>
<feature type="repeat" description="ANK" evidence="3">
    <location>
        <begin position="240"/>
        <end position="268"/>
    </location>
</feature>
<evidence type="ECO:0000256" key="3">
    <source>
        <dbReference type="PROSITE-ProRule" id="PRU00023"/>
    </source>
</evidence>
<feature type="repeat" description="ANK" evidence="3">
    <location>
        <begin position="94"/>
        <end position="126"/>
    </location>
</feature>
<dbReference type="Pfam" id="PF12796">
    <property type="entry name" value="Ank_2"/>
    <property type="match status" value="2"/>
</dbReference>
<evidence type="ECO:0000256" key="2">
    <source>
        <dbReference type="ARBA" id="ARBA00023043"/>
    </source>
</evidence>
<evidence type="ECO:0000313" key="5">
    <source>
        <dbReference type="Proteomes" id="UP000479190"/>
    </source>
</evidence>
<gene>
    <name evidence="4" type="ORF">TBRA_LOCUS14328</name>
</gene>
<dbReference type="AlphaFoldDB" id="A0A6H5J2X2"/>
<dbReference type="InterPro" id="IPR002110">
    <property type="entry name" value="Ankyrin_rpt"/>
</dbReference>
<proteinExistence type="predicted"/>
<dbReference type="PANTHER" id="PTHR24198">
    <property type="entry name" value="ANKYRIN REPEAT AND PROTEIN KINASE DOMAIN-CONTAINING PROTEIN"/>
    <property type="match status" value="1"/>
</dbReference>
<dbReference type="Gene3D" id="1.25.40.20">
    <property type="entry name" value="Ankyrin repeat-containing domain"/>
    <property type="match status" value="2"/>
</dbReference>
<dbReference type="PANTHER" id="PTHR24198:SF165">
    <property type="entry name" value="ANKYRIN REPEAT-CONTAINING PROTEIN-RELATED"/>
    <property type="match status" value="1"/>
</dbReference>
<dbReference type="OrthoDB" id="10251692at2759"/>
<dbReference type="InterPro" id="IPR036770">
    <property type="entry name" value="Ankyrin_rpt-contain_sf"/>
</dbReference>
<accession>A0A6H5J2X2</accession>